<dbReference type="RefSeq" id="XP_003674924.1">
    <property type="nucleotide sequence ID" value="XM_003674876.1"/>
</dbReference>
<dbReference type="GO" id="GO:0031333">
    <property type="term" value="P:negative regulation of protein-containing complex assembly"/>
    <property type="evidence" value="ECO:0007669"/>
    <property type="project" value="EnsemblFungi"/>
</dbReference>
<evidence type="ECO:0000256" key="2">
    <source>
        <dbReference type="SAM" id="Phobius"/>
    </source>
</evidence>
<keyword evidence="2" id="KW-0472">Membrane</keyword>
<dbReference type="Proteomes" id="UP000001640">
    <property type="component" value="Chromosome 2"/>
</dbReference>
<keyword evidence="2" id="KW-0812">Transmembrane</keyword>
<dbReference type="InParanoid" id="G0VAM6"/>
<accession>G0VAM6</accession>
<feature type="region of interest" description="Disordered" evidence="1">
    <location>
        <begin position="52"/>
        <end position="72"/>
    </location>
</feature>
<dbReference type="GO" id="GO:0005743">
    <property type="term" value="C:mitochondrial inner membrane"/>
    <property type="evidence" value="ECO:0007669"/>
    <property type="project" value="EnsemblFungi"/>
</dbReference>
<dbReference type="AlphaFoldDB" id="G0VAM6"/>
<dbReference type="KEGG" id="ncs:NCAS_0B04680"/>
<name>G0VAM6_NAUCA</name>
<dbReference type="InterPro" id="IPR010530">
    <property type="entry name" value="B12D"/>
</dbReference>
<reference evidence="3 4" key="1">
    <citation type="journal article" date="2011" name="Proc. Natl. Acad. Sci. U.S.A.">
        <title>Evolutionary erosion of yeast sex chromosomes by mating-type switching accidents.</title>
        <authorList>
            <person name="Gordon J.L."/>
            <person name="Armisen D."/>
            <person name="Proux-Wera E."/>
            <person name="Oheigeartaigh S.S."/>
            <person name="Byrne K.P."/>
            <person name="Wolfe K.H."/>
        </authorList>
    </citation>
    <scope>NUCLEOTIDE SEQUENCE [LARGE SCALE GENOMIC DNA]</scope>
    <source>
        <strain evidence="4">ATCC 76901 / BCRC 22586 / CBS 4309 / NBRC 1992 / NRRL Y-12630</strain>
    </source>
</reference>
<protein>
    <submittedName>
        <fullName evidence="3">Uncharacterized protein</fullName>
    </submittedName>
</protein>
<dbReference type="eggNOG" id="ENOG502S6WH">
    <property type="taxonomic scope" value="Eukaryota"/>
</dbReference>
<keyword evidence="2" id="KW-1133">Transmembrane helix</keyword>
<proteinExistence type="predicted"/>
<dbReference type="HOGENOM" id="CLU_180937_0_0_1"/>
<dbReference type="OrthoDB" id="202195at2759"/>
<feature type="transmembrane region" description="Helical" evidence="2">
    <location>
        <begin position="23"/>
        <end position="42"/>
    </location>
</feature>
<keyword evidence="4" id="KW-1185">Reference proteome</keyword>
<reference key="2">
    <citation type="submission" date="2011-08" db="EMBL/GenBank/DDBJ databases">
        <title>Genome sequence of Naumovozyma castellii.</title>
        <authorList>
            <person name="Gordon J.L."/>
            <person name="Armisen D."/>
            <person name="Proux-Wera E."/>
            <person name="OhEigeartaigh S.S."/>
            <person name="Byrne K.P."/>
            <person name="Wolfe K.H."/>
        </authorList>
    </citation>
    <scope>NUCLEOTIDE SEQUENCE</scope>
    <source>
        <strain>Type strain:CBS 4309</strain>
    </source>
</reference>
<dbReference type="GeneID" id="96902110"/>
<evidence type="ECO:0000313" key="3">
    <source>
        <dbReference type="EMBL" id="CCC68552.1"/>
    </source>
</evidence>
<organism evidence="3 4">
    <name type="scientific">Naumovozyma castellii</name>
    <name type="common">Yeast</name>
    <name type="synonym">Saccharomyces castellii</name>
    <dbReference type="NCBI Taxonomy" id="27288"/>
    <lineage>
        <taxon>Eukaryota</taxon>
        <taxon>Fungi</taxon>
        <taxon>Dikarya</taxon>
        <taxon>Ascomycota</taxon>
        <taxon>Saccharomycotina</taxon>
        <taxon>Saccharomycetes</taxon>
        <taxon>Saccharomycetales</taxon>
        <taxon>Saccharomycetaceae</taxon>
        <taxon>Naumovozyma</taxon>
    </lineage>
</organism>
<dbReference type="OMA" id="TYRHFAH"/>
<sequence length="72" mass="7957">MRPNQLLLNAARKTSGSKIPVELTPLFMACSVALISASFFTYRKLTTDDSLRLTKNPDQSSLEEVLAESDPK</sequence>
<evidence type="ECO:0000256" key="1">
    <source>
        <dbReference type="SAM" id="MobiDB-lite"/>
    </source>
</evidence>
<dbReference type="FunCoup" id="G0VAM6">
    <property type="interactions" value="124"/>
</dbReference>
<dbReference type="EMBL" id="HE576753">
    <property type="protein sequence ID" value="CCC68552.1"/>
    <property type="molecule type" value="Genomic_DNA"/>
</dbReference>
<evidence type="ECO:0000313" key="4">
    <source>
        <dbReference type="Proteomes" id="UP000001640"/>
    </source>
</evidence>
<dbReference type="Pfam" id="PF06522">
    <property type="entry name" value="B12D"/>
    <property type="match status" value="1"/>
</dbReference>
<gene>
    <name evidence="3" type="primary">NCAS0B04680</name>
    <name evidence="3" type="ordered locus">NCAS_0B04680</name>
</gene>